<dbReference type="Proteomes" id="UP000321484">
    <property type="component" value="Unassembled WGS sequence"/>
</dbReference>
<dbReference type="InterPro" id="IPR048301">
    <property type="entry name" value="NucS_C"/>
</dbReference>
<dbReference type="InterPro" id="IPR002793">
    <property type="entry name" value="Endonuclease_NucS"/>
</dbReference>
<feature type="domain" description="Endonuclease NucS C-terminal" evidence="2">
    <location>
        <begin position="26"/>
        <end position="91"/>
    </location>
</feature>
<dbReference type="EMBL" id="BJYK01000008">
    <property type="protein sequence ID" value="GEN80521.1"/>
    <property type="molecule type" value="Genomic_DNA"/>
</dbReference>
<keyword evidence="1" id="KW-0238">DNA-binding</keyword>
<protein>
    <recommendedName>
        <fullName evidence="2">Endonuclease NucS C-terminal domain-containing protein</fullName>
    </recommendedName>
</protein>
<organism evidence="3 4">
    <name type="scientific">Actinotalea fermentans</name>
    <dbReference type="NCBI Taxonomy" id="43671"/>
    <lineage>
        <taxon>Bacteria</taxon>
        <taxon>Bacillati</taxon>
        <taxon>Actinomycetota</taxon>
        <taxon>Actinomycetes</taxon>
        <taxon>Micrococcales</taxon>
        <taxon>Cellulomonadaceae</taxon>
        <taxon>Actinotalea</taxon>
    </lineage>
</organism>
<proteinExistence type="predicted"/>
<reference evidence="3 4" key="1">
    <citation type="submission" date="2019-07" db="EMBL/GenBank/DDBJ databases">
        <title>Whole genome shotgun sequence of Actinotalea fermentans NBRC 105374.</title>
        <authorList>
            <person name="Hosoyama A."/>
            <person name="Uohara A."/>
            <person name="Ohji S."/>
            <person name="Ichikawa N."/>
        </authorList>
    </citation>
    <scope>NUCLEOTIDE SEQUENCE [LARGE SCALE GENOMIC DNA]</scope>
    <source>
        <strain evidence="3 4">NBRC 105374</strain>
    </source>
</reference>
<keyword evidence="4" id="KW-1185">Reference proteome</keyword>
<dbReference type="CDD" id="cd22341">
    <property type="entry name" value="NucS-like"/>
    <property type="match status" value="1"/>
</dbReference>
<evidence type="ECO:0000256" key="1">
    <source>
        <dbReference type="ARBA" id="ARBA00023125"/>
    </source>
</evidence>
<dbReference type="Gene3D" id="3.40.1350.10">
    <property type="match status" value="1"/>
</dbReference>
<dbReference type="RefSeq" id="WP_034244287.1">
    <property type="nucleotide sequence ID" value="NZ_BJYK01000008.1"/>
</dbReference>
<dbReference type="Pfam" id="PF01939">
    <property type="entry name" value="NucS_C"/>
    <property type="match status" value="1"/>
</dbReference>
<sequence length="363" mass="40346">MPVEMGIWRIDGETPRRLAATALPSERALEDFLAEDPTLLGTRLLVIGRQVRTPYGKYIDLLAIDEEGNLHVLELKRDKTPRDVVAQLLDYGSWVTGLDREAVIAIANEHLGSRGPFEVAFADAFQTPPPDELNAQLHLTVVASELDPSSERIVEYLASFGVPINAVFFSYLQDGDRRYLARSWLMSAEESAAAPGRRAGKTADWNGRDWFISFGDGGGRSWEDGLRYGFVSAGGGRWYSQTLRTLPVGSRVFVHVPQAGYVAVGETLRAAERFEAAQVEVDGVWVPLAAQDLQASYVHREGLSPADVSDDDAEYVIPVRWTRAVGREEAYWEKGMFAKQLSACKLRQTFTLERLAAHFQLDD</sequence>
<evidence type="ECO:0000259" key="2">
    <source>
        <dbReference type="Pfam" id="PF01939"/>
    </source>
</evidence>
<dbReference type="OrthoDB" id="9798761at2"/>
<accession>A0A511YZ95</accession>
<comment type="caution">
    <text evidence="3">The sequence shown here is derived from an EMBL/GenBank/DDBJ whole genome shotgun (WGS) entry which is preliminary data.</text>
</comment>
<dbReference type="InterPro" id="IPR011856">
    <property type="entry name" value="tRNA_endonuc-like_dom_sf"/>
</dbReference>
<evidence type="ECO:0000313" key="4">
    <source>
        <dbReference type="Proteomes" id="UP000321484"/>
    </source>
</evidence>
<gene>
    <name evidence="3" type="ORF">AFE02nite_22550</name>
</gene>
<evidence type="ECO:0000313" key="3">
    <source>
        <dbReference type="EMBL" id="GEN80521.1"/>
    </source>
</evidence>
<name>A0A511YZ95_9CELL</name>
<dbReference type="GO" id="GO:0004519">
    <property type="term" value="F:endonuclease activity"/>
    <property type="evidence" value="ECO:0007669"/>
    <property type="project" value="InterPro"/>
</dbReference>
<dbReference type="GO" id="GO:0003677">
    <property type="term" value="F:DNA binding"/>
    <property type="evidence" value="ECO:0007669"/>
    <property type="project" value="UniProtKB-KW"/>
</dbReference>
<dbReference type="AlphaFoldDB" id="A0A511YZ95"/>